<evidence type="ECO:0000256" key="1">
    <source>
        <dbReference type="ARBA" id="ARBA00004138"/>
    </source>
</evidence>
<dbReference type="OrthoDB" id="438545at2759"/>
<dbReference type="Pfam" id="PF10234">
    <property type="entry name" value="Cluap1"/>
    <property type="match status" value="2"/>
</dbReference>
<accession>A0A0M3JZZ8</accession>
<comment type="subcellular location">
    <subcellularLocation>
        <location evidence="1">Cell projection</location>
        <location evidence="1">Cilium</location>
    </subcellularLocation>
</comment>
<dbReference type="GO" id="GO:0005929">
    <property type="term" value="C:cilium"/>
    <property type="evidence" value="ECO:0007669"/>
    <property type="project" value="UniProtKB-SubCell"/>
</dbReference>
<reference evidence="11" key="1">
    <citation type="submission" date="2016-04" db="UniProtKB">
        <authorList>
            <consortium name="WormBaseParasite"/>
        </authorList>
    </citation>
    <scope>IDENTIFICATION</scope>
</reference>
<keyword evidence="4 7" id="KW-0175">Coiled coil</keyword>
<evidence type="ECO:0000256" key="2">
    <source>
        <dbReference type="ARBA" id="ARBA00008340"/>
    </source>
</evidence>
<reference evidence="9 10" key="2">
    <citation type="submission" date="2018-11" db="EMBL/GenBank/DDBJ databases">
        <authorList>
            <consortium name="Pathogen Informatics"/>
        </authorList>
    </citation>
    <scope>NUCLEOTIDE SEQUENCE [LARGE SCALE GENOMIC DNA]</scope>
</reference>
<proteinExistence type="inferred from homology"/>
<dbReference type="GO" id="GO:0060271">
    <property type="term" value="P:cilium assembly"/>
    <property type="evidence" value="ECO:0007669"/>
    <property type="project" value="TreeGrafter"/>
</dbReference>
<dbReference type="GO" id="GO:0005815">
    <property type="term" value="C:microtubule organizing center"/>
    <property type="evidence" value="ECO:0007669"/>
    <property type="project" value="TreeGrafter"/>
</dbReference>
<feature type="coiled-coil region" evidence="7">
    <location>
        <begin position="169"/>
        <end position="196"/>
    </location>
</feature>
<protein>
    <submittedName>
        <fullName evidence="11">Clusterin-associated protein 1 homolog (inferred by orthology to a C. elegans protein)</fullName>
    </submittedName>
</protein>
<keyword evidence="6" id="KW-0966">Cell projection</keyword>
<sequence>MLRTLGYPRLISMENFRSPNFKLVAELLEWIVRRFDPNCRISTMLDTEQERVIFVKSAVLILLQKARIKLNPKKLYQADGYAVQELAVAIRLVHETTKQSLDSESSAIAWNALRSKINSKMQEVRACRQLASQIPQSGATLYDLLAKEVIAANELTQINHNIQNISSDEASLDTKIERKKREYDQQQKRLAKLQSFRPQYMDEYEKYEKKLKQLYAVYVLKFRNVAYLQQLQNEFDKVERQRTVQAEQAMRNIVERMRAEQIALTNNQLGELEAEEEAESRKKAIKVFGNMTGAGLSDEEADDDLGHEEFSEDDDEEEEKLIYDNKTSKTTREYTMPVIEALEKIIRPVHARRKNELERMNAIAQKYAPHFGSGPYFEALKATGNVCASVNKKEEEMLADVYDRVLAPMKSWVEEDYPRLMKDIKKCYALKDEMDRAVMAQGARQTPERSAKCEAAKKKHNDFFERVNTEYLYEKFSKTQFENAYTKCSAEIDAGAAALQAKSTSPGL</sequence>
<dbReference type="InterPro" id="IPR019366">
    <property type="entry name" value="Clusterin-associated_protein-1"/>
</dbReference>
<feature type="compositionally biased region" description="Acidic residues" evidence="8">
    <location>
        <begin position="297"/>
        <end position="319"/>
    </location>
</feature>
<feature type="coiled-coil region" evidence="7">
    <location>
        <begin position="228"/>
        <end position="282"/>
    </location>
</feature>
<gene>
    <name evidence="9" type="ORF">ASIM_LOCUS13543</name>
</gene>
<dbReference type="InterPro" id="IPR027267">
    <property type="entry name" value="AH/BAR_dom_sf"/>
</dbReference>
<dbReference type="AlphaFoldDB" id="A0A0M3JZZ8"/>
<dbReference type="PANTHER" id="PTHR21547">
    <property type="entry name" value="CLUSTERIN ASSOCIATED PROTEIN 1"/>
    <property type="match status" value="1"/>
</dbReference>
<comment type="similarity">
    <text evidence="2">Belongs to the CLUAP1 family.</text>
</comment>
<dbReference type="Proteomes" id="UP000267096">
    <property type="component" value="Unassembled WGS sequence"/>
</dbReference>
<evidence type="ECO:0000256" key="4">
    <source>
        <dbReference type="ARBA" id="ARBA00023054"/>
    </source>
</evidence>
<evidence type="ECO:0000256" key="3">
    <source>
        <dbReference type="ARBA" id="ARBA00022794"/>
    </source>
</evidence>
<name>A0A0M3JZZ8_ANISI</name>
<dbReference type="SUPFAM" id="SSF103657">
    <property type="entry name" value="BAR/IMD domain-like"/>
    <property type="match status" value="1"/>
</dbReference>
<evidence type="ECO:0000256" key="6">
    <source>
        <dbReference type="ARBA" id="ARBA00023273"/>
    </source>
</evidence>
<dbReference type="PANTHER" id="PTHR21547:SF0">
    <property type="entry name" value="CLUSTERIN-ASSOCIATED PROTEIN 1"/>
    <property type="match status" value="1"/>
</dbReference>
<keyword evidence="5" id="KW-0969">Cilium</keyword>
<keyword evidence="10" id="KW-1185">Reference proteome</keyword>
<evidence type="ECO:0000256" key="8">
    <source>
        <dbReference type="SAM" id="MobiDB-lite"/>
    </source>
</evidence>
<dbReference type="GO" id="GO:0030992">
    <property type="term" value="C:intraciliary transport particle B"/>
    <property type="evidence" value="ECO:0007669"/>
    <property type="project" value="TreeGrafter"/>
</dbReference>
<feature type="region of interest" description="Disordered" evidence="8">
    <location>
        <begin position="294"/>
        <end position="320"/>
    </location>
</feature>
<evidence type="ECO:0000313" key="10">
    <source>
        <dbReference type="Proteomes" id="UP000267096"/>
    </source>
</evidence>
<organism evidence="11">
    <name type="scientific">Anisakis simplex</name>
    <name type="common">Herring worm</name>
    <dbReference type="NCBI Taxonomy" id="6269"/>
    <lineage>
        <taxon>Eukaryota</taxon>
        <taxon>Metazoa</taxon>
        <taxon>Ecdysozoa</taxon>
        <taxon>Nematoda</taxon>
        <taxon>Chromadorea</taxon>
        <taxon>Rhabditida</taxon>
        <taxon>Spirurina</taxon>
        <taxon>Ascaridomorpha</taxon>
        <taxon>Ascaridoidea</taxon>
        <taxon>Anisakidae</taxon>
        <taxon>Anisakis</taxon>
        <taxon>Anisakis simplex complex</taxon>
    </lineage>
</organism>
<evidence type="ECO:0000256" key="7">
    <source>
        <dbReference type="SAM" id="Coils"/>
    </source>
</evidence>
<evidence type="ECO:0000256" key="5">
    <source>
        <dbReference type="ARBA" id="ARBA00023069"/>
    </source>
</evidence>
<dbReference type="Gene3D" id="1.20.1270.60">
    <property type="entry name" value="Arfaptin homology (AH) domain/BAR domain"/>
    <property type="match status" value="1"/>
</dbReference>
<evidence type="ECO:0000313" key="11">
    <source>
        <dbReference type="WBParaSite" id="ASIM_0001411501-mRNA-1"/>
    </source>
</evidence>
<evidence type="ECO:0000313" key="9">
    <source>
        <dbReference type="EMBL" id="VDK49960.1"/>
    </source>
</evidence>
<dbReference type="WBParaSite" id="ASIM_0001411501-mRNA-1">
    <property type="protein sequence ID" value="ASIM_0001411501-mRNA-1"/>
    <property type="gene ID" value="ASIM_0001411501"/>
</dbReference>
<dbReference type="EMBL" id="UYRR01031423">
    <property type="protein sequence ID" value="VDK49960.1"/>
    <property type="molecule type" value="Genomic_DNA"/>
</dbReference>
<keyword evidence="3" id="KW-0970">Cilium biogenesis/degradation</keyword>